<comment type="cofactor">
    <cofactor evidence="2">
        <name>Zn(2+)</name>
        <dbReference type="ChEBI" id="CHEBI:29105"/>
    </cofactor>
</comment>
<dbReference type="InterPro" id="IPR015886">
    <property type="entry name" value="H2TH_FPG"/>
</dbReference>
<dbReference type="CDD" id="cd08966">
    <property type="entry name" value="EcFpg-like_N"/>
    <property type="match status" value="1"/>
</dbReference>
<evidence type="ECO:0000256" key="13">
    <source>
        <dbReference type="ARBA" id="ARBA00023268"/>
    </source>
</evidence>
<dbReference type="InterPro" id="IPR010663">
    <property type="entry name" value="Znf_FPG/IleRS"/>
</dbReference>
<dbReference type="EC" id="3.2.2.23" evidence="18"/>
<dbReference type="Pfam" id="PF06831">
    <property type="entry name" value="H2TH"/>
    <property type="match status" value="1"/>
</dbReference>
<comment type="similarity">
    <text evidence="3">Belongs to the FPG family.</text>
</comment>
<keyword evidence="14 18" id="KW-0326">Glycosidase</keyword>
<dbReference type="SUPFAM" id="SSF46946">
    <property type="entry name" value="S13-like H2TH domain"/>
    <property type="match status" value="1"/>
</dbReference>
<evidence type="ECO:0000256" key="15">
    <source>
        <dbReference type="ARBA" id="ARBA00044632"/>
    </source>
</evidence>
<gene>
    <name evidence="18" type="ORF">MNBD_ALPHA06-324</name>
</gene>
<evidence type="ECO:0000256" key="3">
    <source>
        <dbReference type="ARBA" id="ARBA00009409"/>
    </source>
</evidence>
<dbReference type="AlphaFoldDB" id="A0A3B0SSB4"/>
<dbReference type="GO" id="GO:0140078">
    <property type="term" value="F:class I DNA-(apurinic or apyrimidinic site) endonuclease activity"/>
    <property type="evidence" value="ECO:0007669"/>
    <property type="project" value="UniProtKB-EC"/>
</dbReference>
<evidence type="ECO:0000256" key="6">
    <source>
        <dbReference type="ARBA" id="ARBA00022763"/>
    </source>
</evidence>
<dbReference type="PANTHER" id="PTHR22993:SF9">
    <property type="entry name" value="FORMAMIDOPYRIMIDINE-DNA GLYCOSYLASE"/>
    <property type="match status" value="1"/>
</dbReference>
<evidence type="ECO:0000256" key="14">
    <source>
        <dbReference type="ARBA" id="ARBA00023295"/>
    </source>
</evidence>
<proteinExistence type="inferred from homology"/>
<dbReference type="InterPro" id="IPR015887">
    <property type="entry name" value="DNA_glyclase_Znf_dom_DNA_BS"/>
</dbReference>
<feature type="domain" description="FPG-type" evidence="16">
    <location>
        <begin position="244"/>
        <end position="280"/>
    </location>
</feature>
<evidence type="ECO:0000313" key="18">
    <source>
        <dbReference type="EMBL" id="VAV97705.1"/>
    </source>
</evidence>
<keyword evidence="10" id="KW-0238">DNA-binding</keyword>
<evidence type="ECO:0000256" key="12">
    <source>
        <dbReference type="ARBA" id="ARBA00023239"/>
    </source>
</evidence>
<dbReference type="InterPro" id="IPR012319">
    <property type="entry name" value="FPG_cat"/>
</dbReference>
<sequence length="280" mass="30877">MPELPEVETVRTGLAPVFENNKITDVRLARPDLRFAFPVNFAKRLTGASGTKLWRRAKYLLLELDTGETLLSHLGMSGSYLVLANKQAPPDGRKPKHDHVVFEMQDGSQIIYNDPRRFGFMDLFATDKLKDCKFLKHLGPEPTGNVLSASGLAPQLAKKKTPIKTALLDQRLIAGLGNIYVCEVLFRSHLHPAKCCCDLSLAQIETMVGHIRDVIFEAIAAGGSSLNDFSNAKGELGYFQHGFAVYDRMGLPCPTASCSGSIERMVQSGRSSFYCPKCQI</sequence>
<dbReference type="GO" id="GO:0008270">
    <property type="term" value="F:zinc ion binding"/>
    <property type="evidence" value="ECO:0007669"/>
    <property type="project" value="UniProtKB-KW"/>
</dbReference>
<dbReference type="SMART" id="SM00898">
    <property type="entry name" value="Fapy_DNA_glyco"/>
    <property type="match status" value="1"/>
</dbReference>
<evidence type="ECO:0000256" key="5">
    <source>
        <dbReference type="ARBA" id="ARBA00022723"/>
    </source>
</evidence>
<dbReference type="PANTHER" id="PTHR22993">
    <property type="entry name" value="FORMAMIDOPYRIMIDINE-DNA GLYCOSYLASE"/>
    <property type="match status" value="1"/>
</dbReference>
<evidence type="ECO:0000256" key="4">
    <source>
        <dbReference type="ARBA" id="ARBA00011245"/>
    </source>
</evidence>
<dbReference type="NCBIfam" id="TIGR00577">
    <property type="entry name" value="fpg"/>
    <property type="match status" value="1"/>
</dbReference>
<evidence type="ECO:0000256" key="7">
    <source>
        <dbReference type="ARBA" id="ARBA00022771"/>
    </source>
</evidence>
<comment type="catalytic activity">
    <reaction evidence="15">
        <text>2'-deoxyribonucleotide-(2'-deoxyribose 5'-phosphate)-2'-deoxyribonucleotide-DNA = a 3'-end 2'-deoxyribonucleotide-(2,3-dehydro-2,3-deoxyribose 5'-phosphate)-DNA + a 5'-end 5'-phospho-2'-deoxyribonucleoside-DNA + H(+)</text>
        <dbReference type="Rhea" id="RHEA:66592"/>
        <dbReference type="Rhea" id="RHEA-COMP:13180"/>
        <dbReference type="Rhea" id="RHEA-COMP:16897"/>
        <dbReference type="Rhea" id="RHEA-COMP:17067"/>
        <dbReference type="ChEBI" id="CHEBI:15378"/>
        <dbReference type="ChEBI" id="CHEBI:136412"/>
        <dbReference type="ChEBI" id="CHEBI:157695"/>
        <dbReference type="ChEBI" id="CHEBI:167181"/>
        <dbReference type="EC" id="4.2.99.18"/>
    </reaction>
</comment>
<keyword evidence="11" id="KW-0234">DNA repair</keyword>
<dbReference type="SUPFAM" id="SSF81624">
    <property type="entry name" value="N-terminal domain of MutM-like DNA repair proteins"/>
    <property type="match status" value="1"/>
</dbReference>
<dbReference type="HAMAP" id="MF_00103">
    <property type="entry name" value="Fapy_DNA_glycosyl"/>
    <property type="match status" value="1"/>
</dbReference>
<evidence type="ECO:0000256" key="9">
    <source>
        <dbReference type="ARBA" id="ARBA00022833"/>
    </source>
</evidence>
<dbReference type="PROSITE" id="PS01242">
    <property type="entry name" value="ZF_FPG_1"/>
    <property type="match status" value="1"/>
</dbReference>
<evidence type="ECO:0000259" key="17">
    <source>
        <dbReference type="PROSITE" id="PS51068"/>
    </source>
</evidence>
<dbReference type="Pfam" id="PF01149">
    <property type="entry name" value="Fapy_DNA_glyco"/>
    <property type="match status" value="1"/>
</dbReference>
<dbReference type="Gene3D" id="3.20.190.10">
    <property type="entry name" value="MutM-like, N-terminal"/>
    <property type="match status" value="1"/>
</dbReference>
<dbReference type="InterPro" id="IPR000214">
    <property type="entry name" value="Znf_DNA_glyclase/AP_lyase"/>
</dbReference>
<reference evidence="18" key="1">
    <citation type="submission" date="2018-06" db="EMBL/GenBank/DDBJ databases">
        <authorList>
            <person name="Zhirakovskaya E."/>
        </authorList>
    </citation>
    <scope>NUCLEOTIDE SEQUENCE</scope>
</reference>
<dbReference type="PROSITE" id="PS51068">
    <property type="entry name" value="FPG_CAT"/>
    <property type="match status" value="1"/>
</dbReference>
<accession>A0A3B0SSB4</accession>
<dbReference type="PROSITE" id="PS51066">
    <property type="entry name" value="ZF_FPG_2"/>
    <property type="match status" value="1"/>
</dbReference>
<dbReference type="Gene3D" id="1.10.8.50">
    <property type="match status" value="1"/>
</dbReference>
<keyword evidence="9" id="KW-0862">Zinc</keyword>
<dbReference type="GO" id="GO:0034039">
    <property type="term" value="F:8-oxo-7,8-dihydroguanine DNA N-glycosylase activity"/>
    <property type="evidence" value="ECO:0007669"/>
    <property type="project" value="TreeGrafter"/>
</dbReference>
<evidence type="ECO:0000256" key="10">
    <source>
        <dbReference type="ARBA" id="ARBA00023125"/>
    </source>
</evidence>
<evidence type="ECO:0000256" key="11">
    <source>
        <dbReference type="ARBA" id="ARBA00023204"/>
    </source>
</evidence>
<keyword evidence="5" id="KW-0479">Metal-binding</keyword>
<dbReference type="InterPro" id="IPR010979">
    <property type="entry name" value="Ribosomal_uS13-like_H2TH"/>
</dbReference>
<evidence type="ECO:0000259" key="16">
    <source>
        <dbReference type="PROSITE" id="PS51066"/>
    </source>
</evidence>
<protein>
    <submittedName>
        <fullName evidence="18">Formamidopyrimidine-DNA glycosylase</fullName>
        <ecNumber evidence="18">3.2.2.23</ecNumber>
    </submittedName>
</protein>
<dbReference type="FunFam" id="1.10.8.50:FF:000003">
    <property type="entry name" value="Formamidopyrimidine-DNA glycosylase"/>
    <property type="match status" value="1"/>
</dbReference>
<evidence type="ECO:0000256" key="1">
    <source>
        <dbReference type="ARBA" id="ARBA00001668"/>
    </source>
</evidence>
<dbReference type="NCBIfam" id="NF002211">
    <property type="entry name" value="PRK01103.1"/>
    <property type="match status" value="1"/>
</dbReference>
<keyword evidence="7" id="KW-0863">Zinc-finger</keyword>
<name>A0A3B0SSB4_9ZZZZ</name>
<evidence type="ECO:0000256" key="2">
    <source>
        <dbReference type="ARBA" id="ARBA00001947"/>
    </source>
</evidence>
<dbReference type="EMBL" id="UOEE01000248">
    <property type="protein sequence ID" value="VAV97705.1"/>
    <property type="molecule type" value="Genomic_DNA"/>
</dbReference>
<keyword evidence="13" id="KW-0511">Multifunctional enzyme</keyword>
<keyword evidence="8 18" id="KW-0378">Hydrolase</keyword>
<keyword evidence="6" id="KW-0227">DNA damage</keyword>
<dbReference type="InterPro" id="IPR035937">
    <property type="entry name" value="FPG_N"/>
</dbReference>
<organism evidence="18">
    <name type="scientific">hydrothermal vent metagenome</name>
    <dbReference type="NCBI Taxonomy" id="652676"/>
    <lineage>
        <taxon>unclassified sequences</taxon>
        <taxon>metagenomes</taxon>
        <taxon>ecological metagenomes</taxon>
    </lineage>
</organism>
<dbReference type="SUPFAM" id="SSF57716">
    <property type="entry name" value="Glucocorticoid receptor-like (DNA-binding domain)"/>
    <property type="match status" value="1"/>
</dbReference>
<dbReference type="SMART" id="SM01232">
    <property type="entry name" value="H2TH"/>
    <property type="match status" value="1"/>
</dbReference>
<evidence type="ECO:0000256" key="8">
    <source>
        <dbReference type="ARBA" id="ARBA00022801"/>
    </source>
</evidence>
<dbReference type="GO" id="GO:0006284">
    <property type="term" value="P:base-excision repair"/>
    <property type="evidence" value="ECO:0007669"/>
    <property type="project" value="InterPro"/>
</dbReference>
<dbReference type="GO" id="GO:0003684">
    <property type="term" value="F:damaged DNA binding"/>
    <property type="evidence" value="ECO:0007669"/>
    <property type="project" value="InterPro"/>
</dbReference>
<comment type="subunit">
    <text evidence="4">Monomer.</text>
</comment>
<dbReference type="InterPro" id="IPR020629">
    <property type="entry name" value="FPG_Glyclase"/>
</dbReference>
<comment type="catalytic activity">
    <reaction evidence="1">
        <text>Hydrolysis of DNA containing ring-opened 7-methylguanine residues, releasing 2,6-diamino-4-hydroxy-5-(N-methyl)formamidopyrimidine.</text>
        <dbReference type="EC" id="3.2.2.23"/>
    </reaction>
</comment>
<dbReference type="Pfam" id="PF06827">
    <property type="entry name" value="zf-FPG_IleRS"/>
    <property type="match status" value="1"/>
</dbReference>
<feature type="domain" description="Formamidopyrimidine-DNA glycosylase catalytic" evidence="17">
    <location>
        <begin position="2"/>
        <end position="119"/>
    </location>
</feature>
<keyword evidence="12" id="KW-0456">Lyase</keyword>